<keyword evidence="5" id="KW-0165">Cleavage on pair of basic residues</keyword>
<protein>
    <recommendedName>
        <fullName evidence="3">ADAM10 endopeptidase</fullName>
        <ecNumber evidence="3">3.4.24.81</ecNumber>
    </recommendedName>
</protein>
<dbReference type="InterPro" id="IPR001590">
    <property type="entry name" value="Peptidase_M12B"/>
</dbReference>
<dbReference type="EnsemblMetazoa" id="G7267.1">
    <property type="protein sequence ID" value="G7267.1:cds"/>
    <property type="gene ID" value="G7267"/>
</dbReference>
<dbReference type="InterPro" id="IPR036723">
    <property type="entry name" value="Alpha-catenin/vinculin-like_sf"/>
</dbReference>
<dbReference type="InterPro" id="IPR049038">
    <property type="entry name" value="ADAM10_Cys-rich"/>
</dbReference>
<evidence type="ECO:0000256" key="6">
    <source>
        <dbReference type="PROSITE-ProRule" id="PRU00276"/>
    </source>
</evidence>
<keyword evidence="10" id="KW-1185">Reference proteome</keyword>
<comment type="caution">
    <text evidence="6">Lacks conserved residue(s) required for the propagation of feature annotation.</text>
</comment>
<keyword evidence="4" id="KW-0963">Cytoplasm</keyword>
<dbReference type="PANTHER" id="PTHR19981:SF1">
    <property type="entry name" value="RHEA, ISOFORM B"/>
    <property type="match status" value="1"/>
</dbReference>
<dbReference type="Gene3D" id="1.20.1420.10">
    <property type="entry name" value="Talin, central domain"/>
    <property type="match status" value="4"/>
</dbReference>
<dbReference type="InterPro" id="IPR036436">
    <property type="entry name" value="Disintegrin_dom_sf"/>
</dbReference>
<evidence type="ECO:0000313" key="9">
    <source>
        <dbReference type="EnsemblMetazoa" id="G7267.1:cds"/>
    </source>
</evidence>
<dbReference type="Pfam" id="PF08913">
    <property type="entry name" value="VBS"/>
    <property type="match status" value="1"/>
</dbReference>
<evidence type="ECO:0000256" key="1">
    <source>
        <dbReference type="ARBA" id="ARBA00001809"/>
    </source>
</evidence>
<dbReference type="Pfam" id="PF13574">
    <property type="entry name" value="Reprolysin_2"/>
    <property type="match status" value="1"/>
</dbReference>
<sequence>MIGSAREIHDLCSKVKDSAKAEPENLGHRVTMMASYFGPLSDGAVGAASLIQNSKQQTHILDLTKTVAESALQFMYSCKEGGGNPKAPKHTHDNIDTAADNTMDVVQDLLQSLEEAASQAGVVNGMIEKLTKSITKTDEQVMVRKGMSFVEYQSNMVSLAKKIAMMTQEMVGKAGVNPGDLGRLANQLTRDYDVLASNSANAAATSNSQDIANRIRTTVQDLGKSCVELVQDAGKVQGHPKDTYARRDLQDHARSVSEKLAFVLAALQSGSRGTQACINAAPPLCLPPPELSVPREITVSPATEETKKLVQGAASDQETLAGAAQQAVKTITKLADVVKLGAASLGSNQPEAQVMIINAVKDVASALSDLISATKSASGKNVSDPAMMTLKESAKVMVTNVTSLLKTVKTVEDEAARGTRALESTIEAIGQEVKSYEAGSLPEKKATAKDLIRLTKPITTATAKAVAAGNSGRQEDVIICANMGRKAIFDLLATCRGTASTAETTEVRQKTIAAGKNCAVVYKDLLEQVSTVVQKPSQEAKQTLAARAHQVAVSVQEIVHCSELIKDENDTCYVSDEKHIPHESKIVVDEVKNYSRLDAEKEISVAAGTPCDNYRGYCDVFHRCRGVDNDGPLERLKNLIFGEETRSSIKDWIIIHWWGVMLIAVGAMVVMGVFIKVCSVNTPSENPKHKKIRKQNDKKRGPVKNPGPYYITGKNNPREGKDRRHQKILNDYIRHYEDLHYDVTELINQHLRAKRSTDKSIELKFSALGRKFHLDLYPSDSVFAHDHKSRQSDGKESHVDTSFIYDGKIRGVPGGSVHGAVLDGLFQGVMVVSQDEIYFIEPASRYFRGHDPPTHAHSVIYREEDMNLDPYRHKRDNVGHHGSCGFDKYKEWMTASAQPASNDGIDVHDDVIMDNIYSRDSNTEFNRHKRAPASCYSKSARTCNLYLRADPVLFNETRDRLGSVAAANNEIMALFSTHVFAINQIYKNTKFETFFPATTLQTPCFEGINFRILRTTVSKDDNVQIMTDESLNCNTYLRTSALSFCNPNIDVSNFLNLNSLENHDEFCLAFVFTYRDFSGGTLGLAWVGSPSGAAGGVCERYKTIREQGRTVQKSLNTGIVTLINYARRVPPRVSHLTFAHEVGHNFGSPHDSGSICAPGGDAGNYIMYPSATKGNLRNNELFSECSRDNITRVLNSVVNQINGKVNCFTASDAAFCGNGIKEKGEECDCGYRDDCTDQCCHPRDNLNPNDDKLRCTLKVNGTGHKVQCRCRGVDNDGPLERSKNLIFGEETLSSIKDWIINDKKRGPVKNPGPYYINGKNNPREGKDRPRDHKNTRNVEMGNI</sequence>
<dbReference type="SUPFAM" id="SSF47220">
    <property type="entry name" value="alpha-catenin/vinculin-like"/>
    <property type="match status" value="1"/>
</dbReference>
<feature type="domain" description="Peptidase M12B" evidence="8">
    <location>
        <begin position="1060"/>
        <end position="1196"/>
    </location>
</feature>
<evidence type="ECO:0000256" key="5">
    <source>
        <dbReference type="ARBA" id="ARBA00022685"/>
    </source>
</evidence>
<feature type="binding site" evidence="6">
    <location>
        <position position="1140"/>
    </location>
    <ligand>
        <name>Zn(2+)</name>
        <dbReference type="ChEBI" id="CHEBI:29105"/>
        <note>catalytic</note>
    </ligand>
</feature>
<dbReference type="InterPro" id="IPR015009">
    <property type="entry name" value="Vinculin-bd_dom"/>
</dbReference>
<dbReference type="EC" id="3.4.24.81" evidence="3"/>
<dbReference type="GO" id="GO:0030036">
    <property type="term" value="P:actin cytoskeleton organization"/>
    <property type="evidence" value="ECO:0007669"/>
    <property type="project" value="TreeGrafter"/>
</dbReference>
<comment type="catalytic activity">
    <reaction evidence="1">
        <text>Endopeptidase of broad specificity.</text>
        <dbReference type="EC" id="3.4.24.81"/>
    </reaction>
</comment>
<feature type="region of interest" description="Disordered" evidence="7">
    <location>
        <begin position="1303"/>
        <end position="1343"/>
    </location>
</feature>
<feature type="compositionally biased region" description="Basic and acidic residues" evidence="7">
    <location>
        <begin position="1321"/>
        <end position="1336"/>
    </location>
</feature>
<dbReference type="PROSITE" id="PS50215">
    <property type="entry name" value="ADAM_MEPRO"/>
    <property type="match status" value="1"/>
</dbReference>
<dbReference type="PANTHER" id="PTHR19981">
    <property type="entry name" value="TALIN"/>
    <property type="match status" value="1"/>
</dbReference>
<dbReference type="InterPro" id="IPR024079">
    <property type="entry name" value="MetalloPept_cat_dom_sf"/>
</dbReference>
<comment type="subcellular location">
    <subcellularLocation>
        <location evidence="2">Cytoplasm</location>
    </subcellularLocation>
</comment>
<dbReference type="Pfam" id="PF21896">
    <property type="entry name" value="Talin_IBS2B"/>
    <property type="match status" value="1"/>
</dbReference>
<feature type="binding site" evidence="6">
    <location>
        <position position="1144"/>
    </location>
    <ligand>
        <name>Zn(2+)</name>
        <dbReference type="ChEBI" id="CHEBI:29105"/>
        <note>catalytic</note>
    </ligand>
</feature>
<evidence type="ECO:0000256" key="2">
    <source>
        <dbReference type="ARBA" id="ARBA00004496"/>
    </source>
</evidence>
<accession>A0A8W8NSX1</accession>
<dbReference type="Pfam" id="PF21865">
    <property type="entry name" value="TLN1-like_RS"/>
    <property type="match status" value="1"/>
</dbReference>
<dbReference type="GO" id="GO:0005178">
    <property type="term" value="F:integrin binding"/>
    <property type="evidence" value="ECO:0007669"/>
    <property type="project" value="TreeGrafter"/>
</dbReference>
<keyword evidence="6" id="KW-0479">Metal-binding</keyword>
<evidence type="ECO:0000256" key="7">
    <source>
        <dbReference type="SAM" id="MobiDB-lite"/>
    </source>
</evidence>
<feature type="region of interest" description="Disordered" evidence="7">
    <location>
        <begin position="683"/>
        <end position="724"/>
    </location>
</feature>
<dbReference type="GO" id="GO:0005886">
    <property type="term" value="C:plasma membrane"/>
    <property type="evidence" value="ECO:0007669"/>
    <property type="project" value="TreeGrafter"/>
</dbReference>
<dbReference type="GO" id="GO:0046872">
    <property type="term" value="F:metal ion binding"/>
    <property type="evidence" value="ECO:0007669"/>
    <property type="project" value="UniProtKB-KW"/>
</dbReference>
<dbReference type="Gene3D" id="3.40.390.10">
    <property type="entry name" value="Collagenase (Catalytic Domain)"/>
    <property type="match status" value="1"/>
</dbReference>
<dbReference type="GO" id="GO:0051015">
    <property type="term" value="F:actin filament binding"/>
    <property type="evidence" value="ECO:0007669"/>
    <property type="project" value="InterPro"/>
</dbReference>
<evidence type="ECO:0000259" key="8">
    <source>
        <dbReference type="PROSITE" id="PS50215"/>
    </source>
</evidence>
<dbReference type="InterPro" id="IPR054082">
    <property type="entry name" value="Talin_IBS2B"/>
</dbReference>
<keyword evidence="6" id="KW-0862">Zinc</keyword>
<dbReference type="Proteomes" id="UP000005408">
    <property type="component" value="Unassembled WGS sequence"/>
</dbReference>
<proteinExistence type="predicted"/>
<feature type="active site" evidence="6">
    <location>
        <position position="1141"/>
    </location>
</feature>
<evidence type="ECO:0000256" key="3">
    <source>
        <dbReference type="ARBA" id="ARBA00012332"/>
    </source>
</evidence>
<dbReference type="InterPro" id="IPR001762">
    <property type="entry name" value="Disintegrin_dom"/>
</dbReference>
<evidence type="ECO:0000256" key="4">
    <source>
        <dbReference type="ARBA" id="ARBA00022490"/>
    </source>
</evidence>
<reference evidence="9" key="1">
    <citation type="submission" date="2022-08" db="UniProtKB">
        <authorList>
            <consortium name="EnsemblMetazoa"/>
        </authorList>
    </citation>
    <scope>IDENTIFICATION</scope>
    <source>
        <strain evidence="9">05x7-T-G4-1.051#20</strain>
    </source>
</reference>
<feature type="binding site" evidence="6">
    <location>
        <position position="1150"/>
    </location>
    <ligand>
        <name>Zn(2+)</name>
        <dbReference type="ChEBI" id="CHEBI:29105"/>
        <note>catalytic</note>
    </ligand>
</feature>
<dbReference type="GO" id="GO:0004222">
    <property type="term" value="F:metalloendopeptidase activity"/>
    <property type="evidence" value="ECO:0007669"/>
    <property type="project" value="InterPro"/>
</dbReference>
<dbReference type="SUPFAM" id="SSF55486">
    <property type="entry name" value="Metalloproteases ('zincins'), catalytic domain"/>
    <property type="match status" value="1"/>
</dbReference>
<dbReference type="GO" id="GO:0098609">
    <property type="term" value="P:cell-cell adhesion"/>
    <property type="evidence" value="ECO:0007669"/>
    <property type="project" value="TreeGrafter"/>
</dbReference>
<organism evidence="9 10">
    <name type="scientific">Magallana gigas</name>
    <name type="common">Pacific oyster</name>
    <name type="synonym">Crassostrea gigas</name>
    <dbReference type="NCBI Taxonomy" id="29159"/>
    <lineage>
        <taxon>Eukaryota</taxon>
        <taxon>Metazoa</taxon>
        <taxon>Spiralia</taxon>
        <taxon>Lophotrochozoa</taxon>
        <taxon>Mollusca</taxon>
        <taxon>Bivalvia</taxon>
        <taxon>Autobranchia</taxon>
        <taxon>Pteriomorphia</taxon>
        <taxon>Ostreida</taxon>
        <taxon>Ostreoidea</taxon>
        <taxon>Ostreidae</taxon>
        <taxon>Magallana</taxon>
    </lineage>
</organism>
<name>A0A8W8NSX1_MAGGI</name>
<dbReference type="GO" id="GO:0005925">
    <property type="term" value="C:focal adhesion"/>
    <property type="evidence" value="ECO:0007669"/>
    <property type="project" value="TreeGrafter"/>
</dbReference>
<evidence type="ECO:0000313" key="10">
    <source>
        <dbReference type="Proteomes" id="UP000005408"/>
    </source>
</evidence>
<dbReference type="InterPro" id="IPR054060">
    <property type="entry name" value="TLN1-like_RS"/>
</dbReference>
<dbReference type="GO" id="GO:0006508">
    <property type="term" value="P:proteolysis"/>
    <property type="evidence" value="ECO:0007669"/>
    <property type="project" value="InterPro"/>
</dbReference>
<dbReference type="SMART" id="SM00050">
    <property type="entry name" value="DISIN"/>
    <property type="match status" value="1"/>
</dbReference>
<dbReference type="Pfam" id="PF21299">
    <property type="entry name" value="ADAM10_Cys-rich"/>
    <property type="match status" value="1"/>
</dbReference>
<dbReference type="Gene3D" id="4.10.70.10">
    <property type="entry name" value="Disintegrin domain"/>
    <property type="match status" value="1"/>
</dbReference>
<dbReference type="GO" id="GO:0005737">
    <property type="term" value="C:cytoplasm"/>
    <property type="evidence" value="ECO:0007669"/>
    <property type="project" value="UniProtKB-SubCell"/>
</dbReference>